<reference evidence="2" key="1">
    <citation type="journal article" date="2019" name="Int. J. Syst. Evol. Microbiol.">
        <title>The Global Catalogue of Microorganisms (GCM) 10K type strain sequencing project: providing services to taxonomists for standard genome sequencing and annotation.</title>
        <authorList>
            <consortium name="The Broad Institute Genomics Platform"/>
            <consortium name="The Broad Institute Genome Sequencing Center for Infectious Disease"/>
            <person name="Wu L."/>
            <person name="Ma J."/>
        </authorList>
    </citation>
    <scope>NUCLEOTIDE SEQUENCE [LARGE SCALE GENOMIC DNA]</scope>
    <source>
        <strain evidence="2">CCTCC AB 2017081</strain>
    </source>
</reference>
<organism evidence="1 2">
    <name type="scientific">Deinococcus rufus</name>
    <dbReference type="NCBI Taxonomy" id="2136097"/>
    <lineage>
        <taxon>Bacteria</taxon>
        <taxon>Thermotogati</taxon>
        <taxon>Deinococcota</taxon>
        <taxon>Deinococci</taxon>
        <taxon>Deinococcales</taxon>
        <taxon>Deinococcaceae</taxon>
        <taxon>Deinococcus</taxon>
    </lineage>
</organism>
<proteinExistence type="predicted"/>
<evidence type="ECO:0000313" key="1">
    <source>
        <dbReference type="EMBL" id="MFC3831476.1"/>
    </source>
</evidence>
<gene>
    <name evidence="1" type="ORF">ACFOSB_01190</name>
</gene>
<dbReference type="InterPro" id="IPR036388">
    <property type="entry name" value="WH-like_DNA-bd_sf"/>
</dbReference>
<accession>A0ABV7Z5F2</accession>
<name>A0ABV7Z5F2_9DEIO</name>
<sequence length="103" mass="10797">MTHAPSPRPAAPAPCTWLTDRIPLTGRVGGRHRLVWALHAAGHPDTDIAAHLHVPPATVAAALRSLYRALALDADDPDTARLQARQLYRAALAGPGTPPGPPS</sequence>
<protein>
    <recommendedName>
        <fullName evidence="3">HTH luxR-type domain-containing protein</fullName>
    </recommendedName>
</protein>
<dbReference type="Gene3D" id="1.10.10.10">
    <property type="entry name" value="Winged helix-like DNA-binding domain superfamily/Winged helix DNA-binding domain"/>
    <property type="match status" value="1"/>
</dbReference>
<dbReference type="SUPFAM" id="SSF46894">
    <property type="entry name" value="C-terminal effector domain of the bipartite response regulators"/>
    <property type="match status" value="1"/>
</dbReference>
<keyword evidence="2" id="KW-1185">Reference proteome</keyword>
<dbReference type="EMBL" id="JBHRZG010000001">
    <property type="protein sequence ID" value="MFC3831476.1"/>
    <property type="molecule type" value="Genomic_DNA"/>
</dbReference>
<dbReference type="Proteomes" id="UP001595803">
    <property type="component" value="Unassembled WGS sequence"/>
</dbReference>
<comment type="caution">
    <text evidence="1">The sequence shown here is derived from an EMBL/GenBank/DDBJ whole genome shotgun (WGS) entry which is preliminary data.</text>
</comment>
<evidence type="ECO:0008006" key="3">
    <source>
        <dbReference type="Google" id="ProtNLM"/>
    </source>
</evidence>
<evidence type="ECO:0000313" key="2">
    <source>
        <dbReference type="Proteomes" id="UP001595803"/>
    </source>
</evidence>
<dbReference type="InterPro" id="IPR016032">
    <property type="entry name" value="Sig_transdc_resp-reg_C-effctor"/>
</dbReference>
<dbReference type="RefSeq" id="WP_322473073.1">
    <property type="nucleotide sequence ID" value="NZ_JBHRZG010000001.1"/>
</dbReference>